<evidence type="ECO:0000313" key="1">
    <source>
        <dbReference type="EMBL" id="QOX65816.1"/>
    </source>
</evidence>
<keyword evidence="2" id="KW-1185">Reference proteome</keyword>
<proteinExistence type="predicted"/>
<accession>A0ACD1AH21</accession>
<dbReference type="Proteomes" id="UP000594014">
    <property type="component" value="Chromosome"/>
</dbReference>
<gene>
    <name evidence="1" type="ORF">FRZ06_03710</name>
</gene>
<name>A0ACD1AH21_9FIRM</name>
<dbReference type="EMBL" id="CP042469">
    <property type="protein sequence ID" value="QOX65816.1"/>
    <property type="molecule type" value="Genomic_DNA"/>
</dbReference>
<protein>
    <submittedName>
        <fullName evidence="1">Crp/Fnr family transcriptional regulator</fullName>
    </submittedName>
</protein>
<reference evidence="1" key="1">
    <citation type="submission" date="2019-08" db="EMBL/GenBank/DDBJ databases">
        <title>Genome sequence of Clostridiales bacterium MT110.</title>
        <authorList>
            <person name="Cao J."/>
        </authorList>
    </citation>
    <scope>NUCLEOTIDE SEQUENCE</scope>
    <source>
        <strain evidence="1">MT110</strain>
    </source>
</reference>
<evidence type="ECO:0000313" key="2">
    <source>
        <dbReference type="Proteomes" id="UP000594014"/>
    </source>
</evidence>
<organism evidence="1 2">
    <name type="scientific">Anoxybacterium hadale</name>
    <dbReference type="NCBI Taxonomy" id="3408580"/>
    <lineage>
        <taxon>Bacteria</taxon>
        <taxon>Bacillati</taxon>
        <taxon>Bacillota</taxon>
        <taxon>Clostridia</taxon>
        <taxon>Peptostreptococcales</taxon>
        <taxon>Anaerovoracaceae</taxon>
        <taxon>Anoxybacterium</taxon>
    </lineage>
</organism>
<sequence length="211" mass="23878">MPDQNLLNVLSLPEHAGLLSMFHEKKYRKKELIYHPNHGDNNVFIVKEGKVRIFLASNDKEFTLSILEPGDAYSTHTRAFTQALCDCVLLICKTQDFGQIMMQNPTFAMNTVKVLGDLLKNSFTIITNLAFQNTNQRMKEYLLSMAEDKGILCEKGILIEIGQDTGQVAMIVGASRQTVSSIFSEFCRLGIMERINRKTILITDLEKLKSL</sequence>